<accession>A0AAW0CPC8</accession>
<organism evidence="1 2">
    <name type="scientific">Paramarasmius palmivorus</name>
    <dbReference type="NCBI Taxonomy" id="297713"/>
    <lineage>
        <taxon>Eukaryota</taxon>
        <taxon>Fungi</taxon>
        <taxon>Dikarya</taxon>
        <taxon>Basidiomycota</taxon>
        <taxon>Agaricomycotina</taxon>
        <taxon>Agaricomycetes</taxon>
        <taxon>Agaricomycetidae</taxon>
        <taxon>Agaricales</taxon>
        <taxon>Marasmiineae</taxon>
        <taxon>Marasmiaceae</taxon>
        <taxon>Paramarasmius</taxon>
    </lineage>
</organism>
<name>A0AAW0CPC8_9AGAR</name>
<reference evidence="1 2" key="1">
    <citation type="submission" date="2024-01" db="EMBL/GenBank/DDBJ databases">
        <title>A draft genome for a cacao thread blight-causing isolate of Paramarasmius palmivorus.</title>
        <authorList>
            <person name="Baruah I.K."/>
            <person name="Bukari Y."/>
            <person name="Amoako-Attah I."/>
            <person name="Meinhardt L.W."/>
            <person name="Bailey B.A."/>
            <person name="Cohen S.P."/>
        </authorList>
    </citation>
    <scope>NUCLEOTIDE SEQUENCE [LARGE SCALE GENOMIC DNA]</scope>
    <source>
        <strain evidence="1 2">GH-12</strain>
    </source>
</reference>
<keyword evidence="2" id="KW-1185">Reference proteome</keyword>
<comment type="caution">
    <text evidence="1">The sequence shown here is derived from an EMBL/GenBank/DDBJ whole genome shotgun (WGS) entry which is preliminary data.</text>
</comment>
<dbReference type="Proteomes" id="UP001383192">
    <property type="component" value="Unassembled WGS sequence"/>
</dbReference>
<gene>
    <name evidence="1" type="ORF">VNI00_008949</name>
</gene>
<dbReference type="EMBL" id="JAYKXP010000031">
    <property type="protein sequence ID" value="KAK7041967.1"/>
    <property type="molecule type" value="Genomic_DNA"/>
</dbReference>
<evidence type="ECO:0000313" key="2">
    <source>
        <dbReference type="Proteomes" id="UP001383192"/>
    </source>
</evidence>
<evidence type="ECO:0000313" key="1">
    <source>
        <dbReference type="EMBL" id="KAK7041967.1"/>
    </source>
</evidence>
<sequence>MIADPPGNYMVVYFDQSKDNHFPNNMFVTSTLESLAGGRKRPWLGPLLAVYENSSIFDTTTKESEAQQVVEHVHTIYERLHPANSVAFDALPVHSSVKHFSIDEVMAVYGIGMRNVLLSLGS</sequence>
<proteinExistence type="predicted"/>
<protein>
    <submittedName>
        <fullName evidence="1">Uncharacterized protein</fullName>
    </submittedName>
</protein>
<dbReference type="AlphaFoldDB" id="A0AAW0CPC8"/>